<dbReference type="GO" id="GO:0015074">
    <property type="term" value="P:DNA integration"/>
    <property type="evidence" value="ECO:0007669"/>
    <property type="project" value="InterPro"/>
</dbReference>
<sequence length="718" mass="83874">MELKENSLLQYLDGKIIRVVYSDRLSSIIYAIDMNKIRWPFVMKKDELIADYQTEKIVVLENDPYVRNVVEEELSDAEKERRNRAWDIVNFVFQQVDSEVLIFQSRYRENAIKLAVTSYKINYSTVKSYLVSFWKGGKIRNGLLPAFNLCGSKGKERIVGDKKRGRPRKSGAQMGVNVDDKIKKYFQTGLNRYYYNERQISLKTTYELILKDFFTEVRTDSKGNEVPVLLDSSRIPTYHQFLYWYRKLNNPKKELISRKGARNYFQNHRTIIGNSTQDAGLGPGTLWQIDATQFDIYLVSSIDRNLIVGRPTVICCIDVYSRMIMGINVTFESFNSYTGVMVALVNSMTSKEDYCLQYGIKLEENEWDVSCVPQRIFADRGELNGKQIEDAIAGLGISIQNAASYRPDFKGVIERLFGLFNLKIKPFANGVVKNGKNAKERGEEDYRLKASLSIDEFTRILIKCVLFHNNHHILSEYVLNETMIEEGIEKIPAKIWDYGVKNMKGQLRILPEQTVKMHLLPTDFSASITSRGVRFKKMLYASDYSLKNNWYQSARINGSKKIKIWYDPRDLSYIYTINEDGEFHKLTLLEHLTKYQHRGIDEIKQIIKYEESLDSKTKEKELQEKMKLYDDIQKIVGKGKKKTEMEKDDSLSKAERLRGIRDNQRQEKELQRELLRKKKKDLVMDTQLIVESQDIQDQDDELNMFRAIQQLDWDDDIE</sequence>
<protein>
    <submittedName>
        <fullName evidence="3">DNA-binding protein</fullName>
    </submittedName>
</protein>
<reference evidence="4" key="1">
    <citation type="submission" date="2017-11" db="EMBL/GenBank/DDBJ databases">
        <authorList>
            <person name="Zhu W."/>
        </authorList>
    </citation>
    <scope>NUCLEOTIDE SEQUENCE [LARGE SCALE GENOMIC DNA]</scope>
    <source>
        <strain evidence="4">160</strain>
    </source>
</reference>
<accession>A0A345PE07</accession>
<organism evidence="3 4">
    <name type="scientific">Oceanobacillus zhaokaii</name>
    <dbReference type="NCBI Taxonomy" id="2052660"/>
    <lineage>
        <taxon>Bacteria</taxon>
        <taxon>Bacillati</taxon>
        <taxon>Bacillota</taxon>
        <taxon>Bacilli</taxon>
        <taxon>Bacillales</taxon>
        <taxon>Bacillaceae</taxon>
        <taxon>Oceanobacillus</taxon>
    </lineage>
</organism>
<name>A0A345PE07_9BACI</name>
<keyword evidence="4" id="KW-1185">Reference proteome</keyword>
<keyword evidence="3" id="KW-0238">DNA-binding</keyword>
<dbReference type="RefSeq" id="WP_114915530.1">
    <property type="nucleotide sequence ID" value="NZ_CP024848.1"/>
</dbReference>
<dbReference type="KEGG" id="ocn:CUC15_04325"/>
<evidence type="ECO:0000313" key="4">
    <source>
        <dbReference type="Proteomes" id="UP000253908"/>
    </source>
</evidence>
<feature type="region of interest" description="Disordered" evidence="1">
    <location>
        <begin position="640"/>
        <end position="665"/>
    </location>
</feature>
<evidence type="ECO:0000259" key="2">
    <source>
        <dbReference type="PROSITE" id="PS50994"/>
    </source>
</evidence>
<evidence type="ECO:0000256" key="1">
    <source>
        <dbReference type="SAM" id="MobiDB-lite"/>
    </source>
</evidence>
<dbReference type="InterPro" id="IPR036397">
    <property type="entry name" value="RNaseH_sf"/>
</dbReference>
<dbReference type="InterPro" id="IPR012337">
    <property type="entry name" value="RNaseH-like_sf"/>
</dbReference>
<evidence type="ECO:0000313" key="3">
    <source>
        <dbReference type="EMBL" id="AXI08237.1"/>
    </source>
</evidence>
<dbReference type="GO" id="GO:0003677">
    <property type="term" value="F:DNA binding"/>
    <property type="evidence" value="ECO:0007669"/>
    <property type="project" value="UniProtKB-KW"/>
</dbReference>
<dbReference type="Proteomes" id="UP000253908">
    <property type="component" value="Chromosome"/>
</dbReference>
<feature type="compositionally biased region" description="Basic and acidic residues" evidence="1">
    <location>
        <begin position="642"/>
        <end position="665"/>
    </location>
</feature>
<dbReference type="InterPro" id="IPR001584">
    <property type="entry name" value="Integrase_cat-core"/>
</dbReference>
<feature type="domain" description="Integrase catalytic" evidence="2">
    <location>
        <begin position="279"/>
        <end position="424"/>
    </location>
</feature>
<dbReference type="OrthoDB" id="501284at2"/>
<gene>
    <name evidence="3" type="ORF">CUC15_04325</name>
</gene>
<proteinExistence type="predicted"/>
<dbReference type="Gene3D" id="3.30.420.10">
    <property type="entry name" value="Ribonuclease H-like superfamily/Ribonuclease H"/>
    <property type="match status" value="1"/>
</dbReference>
<dbReference type="InterPro" id="IPR015378">
    <property type="entry name" value="Transposase-like_Mu_C"/>
</dbReference>
<dbReference type="AlphaFoldDB" id="A0A345PE07"/>
<dbReference type="SUPFAM" id="SSF53098">
    <property type="entry name" value="Ribonuclease H-like"/>
    <property type="match status" value="1"/>
</dbReference>
<dbReference type="EMBL" id="CP024848">
    <property type="protein sequence ID" value="AXI08237.1"/>
    <property type="molecule type" value="Genomic_DNA"/>
</dbReference>
<dbReference type="PROSITE" id="PS50994">
    <property type="entry name" value="INTEGRASE"/>
    <property type="match status" value="1"/>
</dbReference>
<dbReference type="Pfam" id="PF09299">
    <property type="entry name" value="Mu-transpos_C"/>
    <property type="match status" value="1"/>
</dbReference>